<organism evidence="1 2">
    <name type="scientific">Phytohabitans suffuscus</name>
    <dbReference type="NCBI Taxonomy" id="624315"/>
    <lineage>
        <taxon>Bacteria</taxon>
        <taxon>Bacillati</taxon>
        <taxon>Actinomycetota</taxon>
        <taxon>Actinomycetes</taxon>
        <taxon>Micromonosporales</taxon>
        <taxon>Micromonosporaceae</taxon>
    </lineage>
</organism>
<dbReference type="AlphaFoldDB" id="A0A6F8YC60"/>
<reference evidence="1 2" key="2">
    <citation type="submission" date="2020-03" db="EMBL/GenBank/DDBJ databases">
        <authorList>
            <person name="Ichikawa N."/>
            <person name="Kimura A."/>
            <person name="Kitahashi Y."/>
            <person name="Uohara A."/>
        </authorList>
    </citation>
    <scope>NUCLEOTIDE SEQUENCE [LARGE SCALE GENOMIC DNA]</scope>
    <source>
        <strain evidence="1 2">NBRC 105367</strain>
    </source>
</reference>
<dbReference type="Proteomes" id="UP000503011">
    <property type="component" value="Chromosome"/>
</dbReference>
<gene>
    <name evidence="1" type="ORF">Psuf_010050</name>
</gene>
<dbReference type="EMBL" id="AP022871">
    <property type="protein sequence ID" value="BCB83692.1"/>
    <property type="molecule type" value="Genomic_DNA"/>
</dbReference>
<protein>
    <submittedName>
        <fullName evidence="1">Uncharacterized protein</fullName>
    </submittedName>
</protein>
<name>A0A6F8YC60_9ACTN</name>
<proteinExistence type="predicted"/>
<evidence type="ECO:0000313" key="2">
    <source>
        <dbReference type="Proteomes" id="UP000503011"/>
    </source>
</evidence>
<evidence type="ECO:0000313" key="1">
    <source>
        <dbReference type="EMBL" id="BCB83692.1"/>
    </source>
</evidence>
<reference evidence="1 2" key="1">
    <citation type="submission" date="2020-03" db="EMBL/GenBank/DDBJ databases">
        <title>Whole genome shotgun sequence of Phytohabitans suffuscus NBRC 105367.</title>
        <authorList>
            <person name="Komaki H."/>
            <person name="Tamura T."/>
        </authorList>
    </citation>
    <scope>NUCLEOTIDE SEQUENCE [LARGE SCALE GENOMIC DNA]</scope>
    <source>
        <strain evidence="1 2">NBRC 105367</strain>
    </source>
</reference>
<keyword evidence="2" id="KW-1185">Reference proteome</keyword>
<dbReference type="KEGG" id="psuu:Psuf_010050"/>
<accession>A0A6F8YC60</accession>
<sequence length="211" mass="23766">MSWPTFDLRALPDGGASLPNGVWTELGRVVAESIEEDLLRAGPATFRSVGFEHTASDHAQRFVDFENTVARTIVQNGLRGDGIELIIRATDLTDIRPAVVEALERIGLTYEQFVRISSIPELMVFMDDLPTRYVTNVMRSAKHRQKQQKWEPNDFIDILALPVAAVYCDIVVTEKQWAHRLRQGKVNQRYSTVLLNDTADLVQVLVNASMT</sequence>